<keyword evidence="2" id="KW-1185">Reference proteome</keyword>
<organism evidence="1 2">
    <name type="scientific">Cephalotrichum gorgonifer</name>
    <dbReference type="NCBI Taxonomy" id="2041049"/>
    <lineage>
        <taxon>Eukaryota</taxon>
        <taxon>Fungi</taxon>
        <taxon>Dikarya</taxon>
        <taxon>Ascomycota</taxon>
        <taxon>Pezizomycotina</taxon>
        <taxon>Sordariomycetes</taxon>
        <taxon>Hypocreomycetidae</taxon>
        <taxon>Microascales</taxon>
        <taxon>Microascaceae</taxon>
        <taxon>Cephalotrichum</taxon>
    </lineage>
</organism>
<name>A0AAE8MU69_9PEZI</name>
<dbReference type="EMBL" id="ONZQ02000004">
    <property type="protein sequence ID" value="SPO00648.1"/>
    <property type="molecule type" value="Genomic_DNA"/>
</dbReference>
<dbReference type="Proteomes" id="UP001187682">
    <property type="component" value="Unassembled WGS sequence"/>
</dbReference>
<reference evidence="1" key="1">
    <citation type="submission" date="2018-03" db="EMBL/GenBank/DDBJ databases">
        <authorList>
            <person name="Guldener U."/>
        </authorList>
    </citation>
    <scope>NUCLEOTIDE SEQUENCE</scope>
</reference>
<proteinExistence type="predicted"/>
<comment type="caution">
    <text evidence="1">The sequence shown here is derived from an EMBL/GenBank/DDBJ whole genome shotgun (WGS) entry which is preliminary data.</text>
</comment>
<evidence type="ECO:0000313" key="2">
    <source>
        <dbReference type="Proteomes" id="UP001187682"/>
    </source>
</evidence>
<evidence type="ECO:0000313" key="1">
    <source>
        <dbReference type="EMBL" id="SPO00648.1"/>
    </source>
</evidence>
<protein>
    <submittedName>
        <fullName evidence="1">Uncharacterized protein</fullName>
    </submittedName>
</protein>
<gene>
    <name evidence="1" type="ORF">DNG_03397</name>
</gene>
<dbReference type="AlphaFoldDB" id="A0AAE8MU69"/>
<sequence>MFLWCFTDVETRASATGADSEPSAET</sequence>
<accession>A0AAE8MU69</accession>